<dbReference type="InterPro" id="IPR011629">
    <property type="entry name" value="CobW-like_C"/>
</dbReference>
<comment type="catalytic activity">
    <reaction evidence="5">
        <text>GTP + H2O = GDP + phosphate + H(+)</text>
        <dbReference type="Rhea" id="RHEA:19669"/>
        <dbReference type="ChEBI" id="CHEBI:15377"/>
        <dbReference type="ChEBI" id="CHEBI:15378"/>
        <dbReference type="ChEBI" id="CHEBI:37565"/>
        <dbReference type="ChEBI" id="CHEBI:43474"/>
        <dbReference type="ChEBI" id="CHEBI:58189"/>
    </reaction>
    <physiologicalReaction direction="left-to-right" evidence="5">
        <dbReference type="Rhea" id="RHEA:19670"/>
    </physiologicalReaction>
</comment>
<evidence type="ECO:0000256" key="3">
    <source>
        <dbReference type="ARBA" id="ARBA00023186"/>
    </source>
</evidence>
<keyword evidence="3" id="KW-0143">Chaperone</keyword>
<keyword evidence="8" id="KW-1185">Reference proteome</keyword>
<dbReference type="InterPro" id="IPR003495">
    <property type="entry name" value="CobW/HypB/UreG_nucleotide-bd"/>
</dbReference>
<accession>A0ABY6Z0R7</accession>
<dbReference type="InterPro" id="IPR036627">
    <property type="entry name" value="CobW-likC_sf"/>
</dbReference>
<evidence type="ECO:0000256" key="4">
    <source>
        <dbReference type="ARBA" id="ARBA00034320"/>
    </source>
</evidence>
<dbReference type="Proteomes" id="UP001164803">
    <property type="component" value="Chromosome"/>
</dbReference>
<dbReference type="SMART" id="SM00833">
    <property type="entry name" value="CobW_C"/>
    <property type="match status" value="1"/>
</dbReference>
<dbReference type="RefSeq" id="WP_268043802.1">
    <property type="nucleotide sequence ID" value="NZ_CP104064.1"/>
</dbReference>
<protein>
    <submittedName>
        <fullName evidence="7">GTP-binding protein</fullName>
    </submittedName>
</protein>
<dbReference type="Pfam" id="PF02492">
    <property type="entry name" value="cobW"/>
    <property type="match status" value="1"/>
</dbReference>
<dbReference type="CDD" id="cd03112">
    <property type="entry name" value="CobW-like"/>
    <property type="match status" value="1"/>
</dbReference>
<evidence type="ECO:0000259" key="6">
    <source>
        <dbReference type="SMART" id="SM00833"/>
    </source>
</evidence>
<evidence type="ECO:0000313" key="8">
    <source>
        <dbReference type="Proteomes" id="UP001164803"/>
    </source>
</evidence>
<comment type="similarity">
    <text evidence="4">Belongs to the SIMIBI class G3E GTPase family. ZNG1 subfamily.</text>
</comment>
<reference evidence="7" key="1">
    <citation type="submission" date="2022-08" db="EMBL/GenBank/DDBJ databases">
        <title>Alicyclobacillus dauci DSM2870, complete genome.</title>
        <authorList>
            <person name="Wang Q."/>
            <person name="Cai R."/>
            <person name="Wang Z."/>
        </authorList>
    </citation>
    <scope>NUCLEOTIDE SEQUENCE</scope>
    <source>
        <strain evidence="7">DSM 28700</strain>
    </source>
</reference>
<evidence type="ECO:0000256" key="5">
    <source>
        <dbReference type="ARBA" id="ARBA00049117"/>
    </source>
</evidence>
<keyword evidence="2" id="KW-0378">Hydrolase</keyword>
<dbReference type="InterPro" id="IPR051316">
    <property type="entry name" value="Zinc-reg_GTPase_activator"/>
</dbReference>
<organism evidence="7 8">
    <name type="scientific">Alicyclobacillus dauci</name>
    <dbReference type="NCBI Taxonomy" id="1475485"/>
    <lineage>
        <taxon>Bacteria</taxon>
        <taxon>Bacillati</taxon>
        <taxon>Bacillota</taxon>
        <taxon>Bacilli</taxon>
        <taxon>Bacillales</taxon>
        <taxon>Alicyclobacillaceae</taxon>
        <taxon>Alicyclobacillus</taxon>
    </lineage>
</organism>
<dbReference type="SUPFAM" id="SSF52540">
    <property type="entry name" value="P-loop containing nucleoside triphosphate hydrolases"/>
    <property type="match status" value="1"/>
</dbReference>
<dbReference type="Gene3D" id="3.30.1220.10">
    <property type="entry name" value="CobW-like, C-terminal domain"/>
    <property type="match status" value="1"/>
</dbReference>
<dbReference type="SUPFAM" id="SSF90002">
    <property type="entry name" value="Hypothetical protein YjiA, C-terminal domain"/>
    <property type="match status" value="1"/>
</dbReference>
<dbReference type="PANTHER" id="PTHR13748:SF62">
    <property type="entry name" value="COBW DOMAIN-CONTAINING PROTEIN"/>
    <property type="match status" value="1"/>
</dbReference>
<evidence type="ECO:0000256" key="1">
    <source>
        <dbReference type="ARBA" id="ARBA00022741"/>
    </source>
</evidence>
<sequence>MHINNKTPVVVVTGFLGSGKTTLIKSLSERNDLERTALIVNEFGDVSIDHHLLKSAPEQVALIGGGCVCCQVREDLVQSFRNLLNESEASNSQINRVVIETSGLADPAPIVFTLLRDSVLQHHFFVERIVVTVDAFNGLHTIKTQQESLKQLAIADTVVLTKVDLVGPFQLETLEKSIEQLAPDAKIVRSSFGATSMRELIEEENALRFDKKKYDNLTLSSEHISKTRAVSVLFNEPINWSNFGVWMSMLLHAHGQDVLRIKGIINVGTAGPVSLNGVQHIIYPPQHLKEWPDTNRESRMTLIVRELDTASILKSLNVFSRYFGATPVLSSRE</sequence>
<name>A0ABY6Z0R7_9BACL</name>
<evidence type="ECO:0000313" key="7">
    <source>
        <dbReference type="EMBL" id="WAH36462.1"/>
    </source>
</evidence>
<dbReference type="PANTHER" id="PTHR13748">
    <property type="entry name" value="COBW-RELATED"/>
    <property type="match status" value="1"/>
</dbReference>
<proteinExistence type="inferred from homology"/>
<keyword evidence="1" id="KW-0547">Nucleotide-binding</keyword>
<dbReference type="Gene3D" id="3.40.50.300">
    <property type="entry name" value="P-loop containing nucleotide triphosphate hydrolases"/>
    <property type="match status" value="1"/>
</dbReference>
<dbReference type="Pfam" id="PF07683">
    <property type="entry name" value="CobW_C"/>
    <property type="match status" value="1"/>
</dbReference>
<evidence type="ECO:0000256" key="2">
    <source>
        <dbReference type="ARBA" id="ARBA00022801"/>
    </source>
</evidence>
<dbReference type="EMBL" id="CP104064">
    <property type="protein sequence ID" value="WAH36462.1"/>
    <property type="molecule type" value="Genomic_DNA"/>
</dbReference>
<feature type="domain" description="CobW C-terminal" evidence="6">
    <location>
        <begin position="227"/>
        <end position="320"/>
    </location>
</feature>
<dbReference type="InterPro" id="IPR027417">
    <property type="entry name" value="P-loop_NTPase"/>
</dbReference>
<gene>
    <name evidence="7" type="ORF">NZD86_19955</name>
</gene>